<organism evidence="1 2">
    <name type="scientific">Tautonia plasticadhaerens</name>
    <dbReference type="NCBI Taxonomy" id="2527974"/>
    <lineage>
        <taxon>Bacteria</taxon>
        <taxon>Pseudomonadati</taxon>
        <taxon>Planctomycetota</taxon>
        <taxon>Planctomycetia</taxon>
        <taxon>Isosphaerales</taxon>
        <taxon>Isosphaeraceae</taxon>
        <taxon>Tautonia</taxon>
    </lineage>
</organism>
<name>A0A518H290_9BACT</name>
<dbReference type="OrthoDB" id="7066660at2"/>
<dbReference type="AlphaFoldDB" id="A0A518H290"/>
<proteinExistence type="predicted"/>
<reference evidence="1 2" key="1">
    <citation type="submission" date="2019-02" db="EMBL/GenBank/DDBJ databases">
        <title>Deep-cultivation of Planctomycetes and their phenomic and genomic characterization uncovers novel biology.</title>
        <authorList>
            <person name="Wiegand S."/>
            <person name="Jogler M."/>
            <person name="Boedeker C."/>
            <person name="Pinto D."/>
            <person name="Vollmers J."/>
            <person name="Rivas-Marin E."/>
            <person name="Kohn T."/>
            <person name="Peeters S.H."/>
            <person name="Heuer A."/>
            <person name="Rast P."/>
            <person name="Oberbeckmann S."/>
            <person name="Bunk B."/>
            <person name="Jeske O."/>
            <person name="Meyerdierks A."/>
            <person name="Storesund J.E."/>
            <person name="Kallscheuer N."/>
            <person name="Luecker S."/>
            <person name="Lage O.M."/>
            <person name="Pohl T."/>
            <person name="Merkel B.J."/>
            <person name="Hornburger P."/>
            <person name="Mueller R.-W."/>
            <person name="Bruemmer F."/>
            <person name="Labrenz M."/>
            <person name="Spormann A.M."/>
            <person name="Op den Camp H."/>
            <person name="Overmann J."/>
            <person name="Amann R."/>
            <person name="Jetten M.S.M."/>
            <person name="Mascher T."/>
            <person name="Medema M.H."/>
            <person name="Devos D.P."/>
            <person name="Kaster A.-K."/>
            <person name="Ovreas L."/>
            <person name="Rohde M."/>
            <person name="Galperin M.Y."/>
            <person name="Jogler C."/>
        </authorList>
    </citation>
    <scope>NUCLEOTIDE SEQUENCE [LARGE SCALE GENOMIC DNA]</scope>
    <source>
        <strain evidence="1 2">ElP</strain>
    </source>
</reference>
<dbReference type="Proteomes" id="UP000317835">
    <property type="component" value="Chromosome"/>
</dbReference>
<evidence type="ECO:0000313" key="1">
    <source>
        <dbReference type="EMBL" id="QDV34959.1"/>
    </source>
</evidence>
<gene>
    <name evidence="1" type="ORF">ElP_28560</name>
</gene>
<dbReference type="EMBL" id="CP036426">
    <property type="protein sequence ID" value="QDV34959.1"/>
    <property type="molecule type" value="Genomic_DNA"/>
</dbReference>
<evidence type="ECO:0000313" key="2">
    <source>
        <dbReference type="Proteomes" id="UP000317835"/>
    </source>
</evidence>
<sequence>MTTPGHDRTQRRVVCAACKIGDTIIAGARHFDMVMHGQLARMPEFNVVSGYTKAVHKAEQGFIDQRGVFMNRREAFEVATAAGQIRHKSGNPDSKELFSEDLY</sequence>
<dbReference type="Pfam" id="PF26092">
    <property type="entry name" value="T4_Y16D"/>
    <property type="match status" value="1"/>
</dbReference>
<accession>A0A518H290</accession>
<protein>
    <submittedName>
        <fullName evidence="1">Uncharacterized protein</fullName>
    </submittedName>
</protein>
<dbReference type="InterPro" id="IPR058630">
    <property type="entry name" value="T4_Y16D"/>
</dbReference>
<keyword evidence="2" id="KW-1185">Reference proteome</keyword>
<dbReference type="KEGG" id="tpla:ElP_28560"/>
<dbReference type="RefSeq" id="WP_145270229.1">
    <property type="nucleotide sequence ID" value="NZ_CP036426.1"/>
</dbReference>